<organism evidence="1 2">
    <name type="scientific">Spirosoma flavum</name>
    <dbReference type="NCBI Taxonomy" id="2048557"/>
    <lineage>
        <taxon>Bacteria</taxon>
        <taxon>Pseudomonadati</taxon>
        <taxon>Bacteroidota</taxon>
        <taxon>Cytophagia</taxon>
        <taxon>Cytophagales</taxon>
        <taxon>Cytophagaceae</taxon>
        <taxon>Spirosoma</taxon>
    </lineage>
</organism>
<accession>A0ABW6ACL3</accession>
<dbReference type="RefSeq" id="WP_381496422.1">
    <property type="nucleotide sequence ID" value="NZ_JBHUOM010000001.1"/>
</dbReference>
<dbReference type="EMBL" id="JBHUOM010000001">
    <property type="protein sequence ID" value="MFD2932217.1"/>
    <property type="molecule type" value="Genomic_DNA"/>
</dbReference>
<gene>
    <name evidence="1" type="ORF">ACFS25_00405</name>
</gene>
<name>A0ABW6ACL3_9BACT</name>
<reference evidence="2" key="1">
    <citation type="journal article" date="2019" name="Int. J. Syst. Evol. Microbiol.">
        <title>The Global Catalogue of Microorganisms (GCM) 10K type strain sequencing project: providing services to taxonomists for standard genome sequencing and annotation.</title>
        <authorList>
            <consortium name="The Broad Institute Genomics Platform"/>
            <consortium name="The Broad Institute Genome Sequencing Center for Infectious Disease"/>
            <person name="Wu L."/>
            <person name="Ma J."/>
        </authorList>
    </citation>
    <scope>NUCLEOTIDE SEQUENCE [LARGE SCALE GENOMIC DNA]</scope>
    <source>
        <strain evidence="2">KCTC 52490</strain>
    </source>
</reference>
<dbReference type="Proteomes" id="UP001597512">
    <property type="component" value="Unassembled WGS sequence"/>
</dbReference>
<sequence>MNAKPILETALRIHATEATHAARVRYLRGQKGWVPLASASGLPQAAAGVYMGEDNVIQKGINLADLLSGQVSIEGITEAFDEPPTRDQVMAIVKPFL</sequence>
<evidence type="ECO:0000313" key="2">
    <source>
        <dbReference type="Proteomes" id="UP001597512"/>
    </source>
</evidence>
<comment type="caution">
    <text evidence="1">The sequence shown here is derived from an EMBL/GenBank/DDBJ whole genome shotgun (WGS) entry which is preliminary data.</text>
</comment>
<protein>
    <submittedName>
        <fullName evidence="1">Uncharacterized protein</fullName>
    </submittedName>
</protein>
<keyword evidence="2" id="KW-1185">Reference proteome</keyword>
<evidence type="ECO:0000313" key="1">
    <source>
        <dbReference type="EMBL" id="MFD2932217.1"/>
    </source>
</evidence>
<proteinExistence type="predicted"/>